<keyword evidence="10 15" id="KW-0949">S-adenosyl-L-methionine</keyword>
<gene>
    <name evidence="15 19" type="primary">trmD</name>
    <name evidence="19" type="ORF">SIID45300_00908</name>
</gene>
<evidence type="ECO:0000256" key="3">
    <source>
        <dbReference type="ARBA" id="ARBA00007630"/>
    </source>
</evidence>
<evidence type="ECO:0000313" key="20">
    <source>
        <dbReference type="Proteomes" id="UP001628193"/>
    </source>
</evidence>
<keyword evidence="11 15" id="KW-0819">tRNA processing</keyword>
<evidence type="ECO:0000256" key="14">
    <source>
        <dbReference type="ARBA" id="ARBA00047783"/>
    </source>
</evidence>
<feature type="binding site" evidence="15">
    <location>
        <position position="111"/>
    </location>
    <ligand>
        <name>S-adenosyl-L-methionine</name>
        <dbReference type="ChEBI" id="CHEBI:59789"/>
    </ligand>
</feature>
<evidence type="ECO:0000256" key="2">
    <source>
        <dbReference type="ARBA" id="ARBA00004496"/>
    </source>
</evidence>
<sequence>MRFSILTLFPEMFAPVLDGSILGRARERGVIETRLIQIRDFALDKHNRVDDAPFGGGPGMVLKPDVLERAVHATRSACPGRVIWLTPQGRRFGQDEAVRLSLEPHVILVCGHYEGADERWVAQSVDEELSIGDFILTGGELPAMLILDAVARLVPGVLGDEESAQAESFSQGLLDHPHYTRPARWPTLSGEVVSAPSVLLSGNHGAVAAWRRRQSLLRTLIRRPELLTRVAWSRQERRLIEELAKDLEAMDVTDEPSEGGGFENTHDGMKRS</sequence>
<evidence type="ECO:0000256" key="6">
    <source>
        <dbReference type="ARBA" id="ARBA00014679"/>
    </source>
</evidence>
<dbReference type="Gene3D" id="3.40.1280.10">
    <property type="match status" value="1"/>
</dbReference>
<dbReference type="NCBIfam" id="NF000648">
    <property type="entry name" value="PRK00026.1"/>
    <property type="match status" value="1"/>
</dbReference>
<dbReference type="Proteomes" id="UP001628193">
    <property type="component" value="Unassembled WGS sequence"/>
</dbReference>
<keyword evidence="9 15" id="KW-0808">Transferase</keyword>
<dbReference type="NCBIfam" id="TIGR00088">
    <property type="entry name" value="trmD"/>
    <property type="match status" value="1"/>
</dbReference>
<comment type="catalytic activity">
    <reaction evidence="14 15 16">
        <text>guanosine(37) in tRNA + S-adenosyl-L-methionine = N(1)-methylguanosine(37) in tRNA + S-adenosyl-L-homocysteine + H(+)</text>
        <dbReference type="Rhea" id="RHEA:36899"/>
        <dbReference type="Rhea" id="RHEA-COMP:10145"/>
        <dbReference type="Rhea" id="RHEA-COMP:10147"/>
        <dbReference type="ChEBI" id="CHEBI:15378"/>
        <dbReference type="ChEBI" id="CHEBI:57856"/>
        <dbReference type="ChEBI" id="CHEBI:59789"/>
        <dbReference type="ChEBI" id="CHEBI:73542"/>
        <dbReference type="ChEBI" id="CHEBI:74269"/>
        <dbReference type="EC" id="2.1.1.228"/>
    </reaction>
</comment>
<dbReference type="EC" id="2.1.1.228" evidence="5 15"/>
<evidence type="ECO:0000256" key="7">
    <source>
        <dbReference type="ARBA" id="ARBA00022490"/>
    </source>
</evidence>
<evidence type="ECO:0000313" key="19">
    <source>
        <dbReference type="EMBL" id="GAB0056600.1"/>
    </source>
</evidence>
<evidence type="ECO:0000256" key="11">
    <source>
        <dbReference type="ARBA" id="ARBA00022694"/>
    </source>
</evidence>
<feature type="binding site" evidence="15">
    <location>
        <begin position="131"/>
        <end position="136"/>
    </location>
    <ligand>
        <name>S-adenosyl-L-methionine</name>
        <dbReference type="ChEBI" id="CHEBI:59789"/>
    </ligand>
</feature>
<keyword evidence="20" id="KW-1185">Reference proteome</keyword>
<dbReference type="SUPFAM" id="SSF75217">
    <property type="entry name" value="alpha/beta knot"/>
    <property type="match status" value="1"/>
</dbReference>
<evidence type="ECO:0000256" key="16">
    <source>
        <dbReference type="RuleBase" id="RU003464"/>
    </source>
</evidence>
<evidence type="ECO:0000256" key="17">
    <source>
        <dbReference type="SAM" id="MobiDB-lite"/>
    </source>
</evidence>
<evidence type="ECO:0000256" key="4">
    <source>
        <dbReference type="ARBA" id="ARBA00011738"/>
    </source>
</evidence>
<comment type="caution">
    <text evidence="19">The sequence shown here is derived from an EMBL/GenBank/DDBJ whole genome shotgun (WGS) entry which is preliminary data.</text>
</comment>
<evidence type="ECO:0000256" key="8">
    <source>
        <dbReference type="ARBA" id="ARBA00022603"/>
    </source>
</evidence>
<dbReference type="EMBL" id="BAAFGK010000004">
    <property type="protein sequence ID" value="GAB0056600.1"/>
    <property type="molecule type" value="Genomic_DNA"/>
</dbReference>
<evidence type="ECO:0000256" key="13">
    <source>
        <dbReference type="ARBA" id="ARBA00033392"/>
    </source>
</evidence>
<evidence type="ECO:0000256" key="15">
    <source>
        <dbReference type="HAMAP-Rule" id="MF_00605"/>
    </source>
</evidence>
<dbReference type="CDD" id="cd18080">
    <property type="entry name" value="TrmD-like"/>
    <property type="match status" value="1"/>
</dbReference>
<comment type="function">
    <text evidence="1 15 16">Specifically methylates guanosine-37 in various tRNAs.</text>
</comment>
<evidence type="ECO:0000256" key="1">
    <source>
        <dbReference type="ARBA" id="ARBA00002634"/>
    </source>
</evidence>
<dbReference type="InterPro" id="IPR029028">
    <property type="entry name" value="Alpha/beta_knot_MTases"/>
</dbReference>
<dbReference type="PANTHER" id="PTHR46417">
    <property type="entry name" value="TRNA (GUANINE-N(1)-)-METHYLTRANSFERASE"/>
    <property type="match status" value="1"/>
</dbReference>
<dbReference type="GO" id="GO:0052906">
    <property type="term" value="F:tRNA (guanine(37)-N1)-methyltransferase activity"/>
    <property type="evidence" value="ECO:0007669"/>
    <property type="project" value="UniProtKB-EC"/>
</dbReference>
<reference evidence="19 20" key="1">
    <citation type="submission" date="2024-09" db="EMBL/GenBank/DDBJ databases">
        <title>Draft genome sequence of Candidatus Magnetaquicoccaceae bacterium FCR-1.</title>
        <authorList>
            <person name="Shimoshige H."/>
            <person name="Shimamura S."/>
            <person name="Taoka A."/>
            <person name="Kobayashi H."/>
            <person name="Maekawa T."/>
        </authorList>
    </citation>
    <scope>NUCLEOTIDE SEQUENCE [LARGE SCALE GENOMIC DNA]</scope>
    <source>
        <strain evidence="19 20">FCR-1</strain>
    </source>
</reference>
<name>A0ABQ0C7D3_9PROT</name>
<evidence type="ECO:0000256" key="10">
    <source>
        <dbReference type="ARBA" id="ARBA00022691"/>
    </source>
</evidence>
<dbReference type="PANTHER" id="PTHR46417:SF1">
    <property type="entry name" value="TRNA (GUANINE-N(1)-)-METHYLTRANSFERASE"/>
    <property type="match status" value="1"/>
</dbReference>
<evidence type="ECO:0000259" key="18">
    <source>
        <dbReference type="Pfam" id="PF01746"/>
    </source>
</evidence>
<evidence type="ECO:0000256" key="5">
    <source>
        <dbReference type="ARBA" id="ARBA00012807"/>
    </source>
</evidence>
<dbReference type="Pfam" id="PF01746">
    <property type="entry name" value="tRNA_m1G_MT"/>
    <property type="match status" value="1"/>
</dbReference>
<accession>A0ABQ0C7D3</accession>
<dbReference type="HAMAP" id="MF_00605">
    <property type="entry name" value="TrmD"/>
    <property type="match status" value="1"/>
</dbReference>
<keyword evidence="8 15" id="KW-0489">Methyltransferase</keyword>
<dbReference type="PIRSF" id="PIRSF000386">
    <property type="entry name" value="tRNA_mtase"/>
    <property type="match status" value="1"/>
</dbReference>
<protein>
    <recommendedName>
        <fullName evidence="6 15">tRNA (guanine-N(1)-)-methyltransferase</fullName>
        <ecNumber evidence="5 15">2.1.1.228</ecNumber>
    </recommendedName>
    <alternativeName>
        <fullName evidence="12 15">M1G-methyltransferase</fullName>
    </alternativeName>
    <alternativeName>
        <fullName evidence="13 15">tRNA [GM37] methyltransferase</fullName>
    </alternativeName>
</protein>
<comment type="subcellular location">
    <subcellularLocation>
        <location evidence="2 15 16">Cytoplasm</location>
    </subcellularLocation>
</comment>
<organism evidence="19 20">
    <name type="scientific">Candidatus Magnetaquiglobus chichijimensis</name>
    <dbReference type="NCBI Taxonomy" id="3141448"/>
    <lineage>
        <taxon>Bacteria</taxon>
        <taxon>Pseudomonadati</taxon>
        <taxon>Pseudomonadota</taxon>
        <taxon>Magnetococcia</taxon>
        <taxon>Magnetococcales</taxon>
        <taxon>Candidatus Magnetaquicoccaceae</taxon>
        <taxon>Candidatus Magnetaquiglobus</taxon>
    </lineage>
</organism>
<evidence type="ECO:0000256" key="12">
    <source>
        <dbReference type="ARBA" id="ARBA00029736"/>
    </source>
</evidence>
<evidence type="ECO:0000256" key="9">
    <source>
        <dbReference type="ARBA" id="ARBA00022679"/>
    </source>
</evidence>
<comment type="similarity">
    <text evidence="3 15 16">Belongs to the RNA methyltransferase TrmD family.</text>
</comment>
<feature type="region of interest" description="Disordered" evidence="17">
    <location>
        <begin position="252"/>
        <end position="272"/>
    </location>
</feature>
<proteinExistence type="inferred from homology"/>
<dbReference type="InterPro" id="IPR023148">
    <property type="entry name" value="tRNA_m1G_MeTrfase_C_sf"/>
</dbReference>
<dbReference type="RefSeq" id="WP_420904325.1">
    <property type="nucleotide sequence ID" value="NZ_BAAFGK010000004.1"/>
</dbReference>
<dbReference type="InterPro" id="IPR029026">
    <property type="entry name" value="tRNA_m1G_MTases_N"/>
</dbReference>
<dbReference type="InterPro" id="IPR002649">
    <property type="entry name" value="tRNA_m1G_MeTrfase_TrmD"/>
</dbReference>
<dbReference type="InterPro" id="IPR016009">
    <property type="entry name" value="tRNA_MeTrfase_TRMD/TRM10"/>
</dbReference>
<dbReference type="Gene3D" id="1.10.1270.20">
    <property type="entry name" value="tRNA(m1g37)methyltransferase, domain 2"/>
    <property type="match status" value="1"/>
</dbReference>
<comment type="subunit">
    <text evidence="4 15 16">Homodimer.</text>
</comment>
<feature type="domain" description="tRNA methyltransferase TRMD/TRM10-type" evidence="18">
    <location>
        <begin position="1"/>
        <end position="228"/>
    </location>
</feature>
<dbReference type="GO" id="GO:0032259">
    <property type="term" value="P:methylation"/>
    <property type="evidence" value="ECO:0007669"/>
    <property type="project" value="UniProtKB-KW"/>
</dbReference>
<keyword evidence="7 15" id="KW-0963">Cytoplasm</keyword>